<dbReference type="InterPro" id="IPR002821">
    <property type="entry name" value="Hydantoinase_A"/>
</dbReference>
<dbReference type="GO" id="GO:0017168">
    <property type="term" value="F:5-oxoprolinase (ATP-hydrolyzing) activity"/>
    <property type="evidence" value="ECO:0007669"/>
    <property type="project" value="TreeGrafter"/>
</dbReference>
<dbReference type="Pfam" id="PF01968">
    <property type="entry name" value="Hydantoinase_A"/>
    <property type="match status" value="1"/>
</dbReference>
<dbReference type="PANTHER" id="PTHR11365:SF23">
    <property type="entry name" value="HYPOTHETICAL 5-OXOPROLINASE (EUROFUNG)-RELATED"/>
    <property type="match status" value="1"/>
</dbReference>
<evidence type="ECO:0000313" key="2">
    <source>
        <dbReference type="EMBL" id="CAB4923271.1"/>
    </source>
</evidence>
<dbReference type="PANTHER" id="PTHR11365">
    <property type="entry name" value="5-OXOPROLINASE RELATED"/>
    <property type="match status" value="1"/>
</dbReference>
<sequence>MSLSHEAVGTFREYERAATTEVDAAVSPLVGRYLRRLAERCAEAGLPRPQVLQSSGGVCALEVAAARGATTVLSGPAGGAAAAAIVSKTTDEPDLLCFDMGGTSCDVLVVAGGRVRETGGGAIGGRPIALPTVDIHTVGAGGGSIAWADAGGALRVGPRSAGAVPGPAAYGGGGTEPTVTDAHVVLGVLTPDVPLAGGVSLDVAAARDAVGRLARATGLELLACARGILRVADAEMARALRVMTVERGVDPRGFALLAYGGAGGLHAAGLAARLGIGRVLVPRAGGVLSALGLAAAERRTDVARTVLLRGDAITPEALAGTTVARAGERIERAYDLRYAGQAFELTVRSGTTDPAVLRRAFDAAHRERYGFDDPDAVLELVTVRETVRGDAPTVTLGSGGDGTTTAGPAVVRLDGATVVVPRGWTAGTDDHGTLHLVADDAVPAPAPWEDEA</sequence>
<evidence type="ECO:0000259" key="1">
    <source>
        <dbReference type="Pfam" id="PF01968"/>
    </source>
</evidence>
<accession>A0A6J7HQE8</accession>
<protein>
    <submittedName>
        <fullName evidence="2">Unannotated protein</fullName>
    </submittedName>
</protein>
<dbReference type="InterPro" id="IPR045079">
    <property type="entry name" value="Oxoprolinase-like"/>
</dbReference>
<proteinExistence type="predicted"/>
<dbReference type="GO" id="GO:0006749">
    <property type="term" value="P:glutathione metabolic process"/>
    <property type="evidence" value="ECO:0007669"/>
    <property type="project" value="TreeGrafter"/>
</dbReference>
<gene>
    <name evidence="2" type="ORF">UFOPK3564_01961</name>
</gene>
<dbReference type="GO" id="GO:0005829">
    <property type="term" value="C:cytosol"/>
    <property type="evidence" value="ECO:0007669"/>
    <property type="project" value="TreeGrafter"/>
</dbReference>
<dbReference type="EMBL" id="CAFBMK010000117">
    <property type="protein sequence ID" value="CAB4923271.1"/>
    <property type="molecule type" value="Genomic_DNA"/>
</dbReference>
<reference evidence="2" key="1">
    <citation type="submission" date="2020-05" db="EMBL/GenBank/DDBJ databases">
        <authorList>
            <person name="Chiriac C."/>
            <person name="Salcher M."/>
            <person name="Ghai R."/>
            <person name="Kavagutti S V."/>
        </authorList>
    </citation>
    <scope>NUCLEOTIDE SEQUENCE</scope>
</reference>
<name>A0A6J7HQE8_9ZZZZ</name>
<feature type="domain" description="Hydantoinase A/oxoprolinase" evidence="1">
    <location>
        <begin position="16"/>
        <end position="301"/>
    </location>
</feature>
<organism evidence="2">
    <name type="scientific">freshwater metagenome</name>
    <dbReference type="NCBI Taxonomy" id="449393"/>
    <lineage>
        <taxon>unclassified sequences</taxon>
        <taxon>metagenomes</taxon>
        <taxon>ecological metagenomes</taxon>
    </lineage>
</organism>
<dbReference type="AlphaFoldDB" id="A0A6J7HQE8"/>